<organism evidence="1">
    <name type="scientific">Triatoma infestans</name>
    <name type="common">Assassin bug</name>
    <dbReference type="NCBI Taxonomy" id="30076"/>
    <lineage>
        <taxon>Eukaryota</taxon>
        <taxon>Metazoa</taxon>
        <taxon>Ecdysozoa</taxon>
        <taxon>Arthropoda</taxon>
        <taxon>Hexapoda</taxon>
        <taxon>Insecta</taxon>
        <taxon>Pterygota</taxon>
        <taxon>Neoptera</taxon>
        <taxon>Paraneoptera</taxon>
        <taxon>Hemiptera</taxon>
        <taxon>Heteroptera</taxon>
        <taxon>Panheteroptera</taxon>
        <taxon>Cimicomorpha</taxon>
        <taxon>Reduviidae</taxon>
        <taxon>Triatominae</taxon>
        <taxon>Triatoma</taxon>
    </lineage>
</organism>
<dbReference type="PANTHER" id="PTHR31511">
    <property type="entry name" value="PROTEIN CBG23764"/>
    <property type="match status" value="1"/>
</dbReference>
<dbReference type="InterPro" id="IPR023211">
    <property type="entry name" value="DNA_pol_palm_dom_sf"/>
</dbReference>
<dbReference type="InterPro" id="IPR004211">
    <property type="entry name" value="Endonuclease_7"/>
</dbReference>
<dbReference type="Gene3D" id="3.30.420.10">
    <property type="entry name" value="Ribonuclease H-like superfamily/Ribonuclease H"/>
    <property type="match status" value="1"/>
</dbReference>
<accession>A0A023F146</accession>
<dbReference type="GO" id="GO:0042575">
    <property type="term" value="C:DNA polymerase complex"/>
    <property type="evidence" value="ECO:0007669"/>
    <property type="project" value="UniProtKB-ARBA"/>
</dbReference>
<evidence type="ECO:0000313" key="1">
    <source>
        <dbReference type="EMBL" id="JAC14714.1"/>
    </source>
</evidence>
<dbReference type="SUPFAM" id="SSF53098">
    <property type="entry name" value="Ribonuclease H-like"/>
    <property type="match status" value="1"/>
</dbReference>
<protein>
    <submittedName>
        <fullName evidence="1">Putative dna polymerase type b</fullName>
    </submittedName>
</protein>
<dbReference type="GO" id="GO:0071897">
    <property type="term" value="P:DNA biosynthetic process"/>
    <property type="evidence" value="ECO:0007669"/>
    <property type="project" value="UniProtKB-ARBA"/>
</dbReference>
<dbReference type="InterPro" id="IPR036397">
    <property type="entry name" value="RNaseH_sf"/>
</dbReference>
<dbReference type="InterPro" id="IPR044925">
    <property type="entry name" value="His-Me_finger_sf"/>
</dbReference>
<reference evidence="1" key="1">
    <citation type="journal article" date="2014" name="PLoS Negl. Trop. Dis.">
        <title>An updated insight into the Sialotranscriptome of Triatoma infestans: developmental stage and geographic variations.</title>
        <authorList>
            <person name="Schwarz A."/>
            <person name="Medrano-Mercado N."/>
            <person name="Schaub G.A."/>
            <person name="Struchiner C.J."/>
            <person name="Bargues M.D."/>
            <person name="Levy M.Z."/>
            <person name="Ribeiro J.M."/>
        </authorList>
    </citation>
    <scope>NUCLEOTIDE SEQUENCE</scope>
    <source>
        <strain evidence="1">Chile</strain>
        <tissue evidence="1">Salivary glands</tissue>
    </source>
</reference>
<dbReference type="GO" id="GO:0003676">
    <property type="term" value="F:nucleic acid binding"/>
    <property type="evidence" value="ECO:0007669"/>
    <property type="project" value="InterPro"/>
</dbReference>
<dbReference type="InterPro" id="IPR043502">
    <property type="entry name" value="DNA/RNA_pol_sf"/>
</dbReference>
<dbReference type="Gene3D" id="3.90.1600.10">
    <property type="entry name" value="Palm domain of DNA polymerase"/>
    <property type="match status" value="1"/>
</dbReference>
<name>A0A023F146_TRIIF</name>
<dbReference type="Pfam" id="PF02945">
    <property type="entry name" value="Endonuclease_7"/>
    <property type="match status" value="1"/>
</dbReference>
<dbReference type="InterPro" id="IPR012337">
    <property type="entry name" value="RNaseH-like_sf"/>
</dbReference>
<dbReference type="AlphaFoldDB" id="A0A023F146"/>
<dbReference type="SUPFAM" id="SSF54060">
    <property type="entry name" value="His-Me finger endonucleases"/>
    <property type="match status" value="1"/>
</dbReference>
<dbReference type="EMBL" id="GBBI01003998">
    <property type="protein sequence ID" value="JAC14714.1"/>
    <property type="molecule type" value="mRNA"/>
</dbReference>
<dbReference type="SUPFAM" id="SSF56672">
    <property type="entry name" value="DNA/RNA polymerases"/>
    <property type="match status" value="1"/>
</dbReference>
<sequence length="1050" mass="122792">TFKTKNTIVVQESDISELLDNAYKTLQNELEQTELKKSGWTLHAVDGLRLRINKYIPLRGSTYIPLPPKIFNTKSCINVKNNDKQCFRYSVLSKLVPVHPERVSNYTNLHHPYDFSDITFPTPLCDIKKFEKKNNISINVFGLDDKTNVYPLKIVDTELEDHRDLLLIDNDDGLQHYVYIKNFERLLCKQMTGHEHKILICKRCFQHYTVVHNGIENMEEHKKLCKKNKPVSVDLPFKKPFVQFEHVERALRVPFVVYADFEAILAPIQNCQPNPELSYTLQYQKHEAMSFCTYLKCTEDVIQLDPTLPTEPYIYRGENAAAHFLQYLKNLAEKISAIYSRQLPMKQLTIDEQRRHNAANTCYMCDKTFTTNDKVRDHCHLTGRYRGAAHSTCNIRYQNPNFLPVLLHNLTGYDSHFIVRELDYDDKQIDVIPNNEEKYISFSKTITPHIKLRFIDTFRFMPSSLDKLVQTLPDIPDTSKFFTPEQLPLLTRKGVFPYEYITDWNKLKETNLPPRTAFYSHLKKCDITEEDYQHACNIWSTFKCKSLGEYSDLYLKTDVLLLADVFETFRNVTLTTHKLDPCHYFTLPGLSWDAMLRYTGTKLELLLDYDQIMMVEQSIRGGLCQVAHRYLVANNKYMKDYNPNKESTFITYQDCNNLYGYAMSQPLPYGEFQWISPEQFNIKDVTANDDYGYIVDVDVHYPPHLHKLHNDLPFLPENIIIDKQKKLVAHLNDRCRYIVHYVTLQQAIQHGLVLKKVYRVLKFRQSNWLKPYIELNTELRKNAKNNFDKDLYKLYNNSVYGKTMENIRKRKNIKLVSSGKRIEKLIAKPGFIDRTIYSENLAAVHMTQTRLTFDKALYLGASILDLSKCTLYSYFYSTMAKIYKPNMIKIGYIDTDSFIFEIKTEDLYLDMKLHLLNDMDTSDYPISHPCHSNRNKKVLGKFKDEANGKIINAFVGLRPKMYALDIEGLEILKAKGVHTPSLRQNIKFKNYIECIEKEQVFRVPTTSIRSTKHQLSSVTINKIALSPNDHKRVIQEDDKFTTKALGYRGE</sequence>
<dbReference type="PANTHER" id="PTHR31511:SF12">
    <property type="entry name" value="RHO TERMINATION FACTOR N-TERMINAL DOMAIN-CONTAINING PROTEIN"/>
    <property type="match status" value="1"/>
</dbReference>
<feature type="non-terminal residue" evidence="1">
    <location>
        <position position="1"/>
    </location>
</feature>
<proteinExistence type="evidence at transcript level"/>